<dbReference type="Pfam" id="PF01963">
    <property type="entry name" value="TraB_PrgY_gumN"/>
    <property type="match status" value="1"/>
</dbReference>
<comment type="caution">
    <text evidence="1">The sequence shown here is derived from an EMBL/GenBank/DDBJ whole genome shotgun (WGS) entry which is preliminary data.</text>
</comment>
<dbReference type="Proteomes" id="UP000254326">
    <property type="component" value="Unassembled WGS sequence"/>
</dbReference>
<keyword evidence="2" id="KW-1185">Reference proteome</keyword>
<protein>
    <recommendedName>
        <fullName evidence="3">TraB/GumN family protein</fullName>
    </recommendedName>
</protein>
<dbReference type="OrthoDB" id="357294at2"/>
<dbReference type="RefSeq" id="WP_115467906.1">
    <property type="nucleotide sequence ID" value="NZ_QKRA01000003.1"/>
</dbReference>
<proteinExistence type="predicted"/>
<evidence type="ECO:0000313" key="1">
    <source>
        <dbReference type="EMBL" id="RDL44643.1"/>
    </source>
</evidence>
<dbReference type="PANTHER" id="PTHR40590">
    <property type="entry name" value="CYTOPLASMIC PROTEIN-RELATED"/>
    <property type="match status" value="1"/>
</dbReference>
<organism evidence="1 2">
    <name type="scientific">Marinomonas piezotolerans</name>
    <dbReference type="NCBI Taxonomy" id="2213058"/>
    <lineage>
        <taxon>Bacteria</taxon>
        <taxon>Pseudomonadati</taxon>
        <taxon>Pseudomonadota</taxon>
        <taxon>Gammaproteobacteria</taxon>
        <taxon>Oceanospirillales</taxon>
        <taxon>Oceanospirillaceae</taxon>
        <taxon>Marinomonas</taxon>
    </lineage>
</organism>
<dbReference type="AlphaFoldDB" id="A0A370UA55"/>
<evidence type="ECO:0008006" key="3">
    <source>
        <dbReference type="Google" id="ProtNLM"/>
    </source>
</evidence>
<name>A0A370UA55_9GAMM</name>
<sequence>MRLLISLFKQITVLFVVFASVRGLSAPYQPFMWQVQHQRATVYLVGSIHALTEDYYPLPAAYYSAFSESDRIAVELDPTSFDPYTSKRLVQQHMWLPEGITLAQYLSDEQLTLLQSIASKEGFDYQQMLRLRPWMLIDTLTQFQLTQSRYKTELGLDLHFIQRAKQQNKPILELESLAEQINAMAGAPFNAQLAMLESSLDQLEDLDYMHQMVEYWRTAQPDKLYHFVYKDVERQPELQPMLELLLDRRNRHMADIINLYLTQAPLKPLTTFVIVGALHLSGPNSILVELKQKGFSPHPMFTPPP</sequence>
<dbReference type="InterPro" id="IPR002816">
    <property type="entry name" value="TraB/PrgY/GumN_fam"/>
</dbReference>
<dbReference type="PANTHER" id="PTHR40590:SF1">
    <property type="entry name" value="CYTOPLASMIC PROTEIN"/>
    <property type="match status" value="1"/>
</dbReference>
<reference evidence="1 2" key="1">
    <citation type="submission" date="2018-06" db="EMBL/GenBank/DDBJ databases">
        <title>Marinomonas sp. YLB-05 draft genome sequence.</title>
        <authorList>
            <person name="Yu L."/>
            <person name="Tang X."/>
        </authorList>
    </citation>
    <scope>NUCLEOTIDE SEQUENCE [LARGE SCALE GENOMIC DNA]</scope>
    <source>
        <strain evidence="1 2">YLB-05</strain>
    </source>
</reference>
<accession>A0A370UA55</accession>
<evidence type="ECO:0000313" key="2">
    <source>
        <dbReference type="Proteomes" id="UP000254326"/>
    </source>
</evidence>
<gene>
    <name evidence="1" type="ORF">DN730_09670</name>
</gene>
<dbReference type="CDD" id="cd14789">
    <property type="entry name" value="Tiki"/>
    <property type="match status" value="1"/>
</dbReference>
<dbReference type="InterPro" id="IPR047111">
    <property type="entry name" value="YbaP-like"/>
</dbReference>
<dbReference type="EMBL" id="QKRA01000003">
    <property type="protein sequence ID" value="RDL44643.1"/>
    <property type="molecule type" value="Genomic_DNA"/>
</dbReference>